<comment type="caution">
    <text evidence="3">The sequence shown here is derived from an EMBL/GenBank/DDBJ whole genome shotgun (WGS) entry which is preliminary data.</text>
</comment>
<feature type="compositionally biased region" description="Basic and acidic residues" evidence="1">
    <location>
        <begin position="1"/>
        <end position="11"/>
    </location>
</feature>
<proteinExistence type="predicted"/>
<feature type="domain" description="UBP-type" evidence="2">
    <location>
        <begin position="3"/>
        <end position="108"/>
    </location>
</feature>
<dbReference type="GO" id="GO:0008270">
    <property type="term" value="F:zinc ion binding"/>
    <property type="evidence" value="ECO:0007669"/>
    <property type="project" value="InterPro"/>
</dbReference>
<evidence type="ECO:0000259" key="2">
    <source>
        <dbReference type="PROSITE" id="PS50271"/>
    </source>
</evidence>
<keyword evidence="4" id="KW-1185">Reference proteome</keyword>
<organism evidence="3 4">
    <name type="scientific">Streptacidiphilus fuscans</name>
    <dbReference type="NCBI Taxonomy" id="2789292"/>
    <lineage>
        <taxon>Bacteria</taxon>
        <taxon>Bacillati</taxon>
        <taxon>Actinomycetota</taxon>
        <taxon>Actinomycetes</taxon>
        <taxon>Kitasatosporales</taxon>
        <taxon>Streptomycetaceae</taxon>
        <taxon>Streptacidiphilus</taxon>
    </lineage>
</organism>
<evidence type="ECO:0000256" key="1">
    <source>
        <dbReference type="SAM" id="MobiDB-lite"/>
    </source>
</evidence>
<evidence type="ECO:0000313" key="4">
    <source>
        <dbReference type="Proteomes" id="UP000657385"/>
    </source>
</evidence>
<dbReference type="Pfam" id="PF02148">
    <property type="entry name" value="zf-UBP"/>
    <property type="match status" value="1"/>
</dbReference>
<dbReference type="AlphaFoldDB" id="A0A931B0D9"/>
<dbReference type="Gene3D" id="3.30.40.10">
    <property type="entry name" value="Zinc/RING finger domain, C3HC4 (zinc finger)"/>
    <property type="match status" value="1"/>
</dbReference>
<feature type="region of interest" description="Disordered" evidence="1">
    <location>
        <begin position="1"/>
        <end position="24"/>
    </location>
</feature>
<evidence type="ECO:0000313" key="3">
    <source>
        <dbReference type="EMBL" id="MBF9066832.1"/>
    </source>
</evidence>
<dbReference type="Proteomes" id="UP000657385">
    <property type="component" value="Unassembled WGS sequence"/>
</dbReference>
<gene>
    <name evidence="3" type="ORF">I2501_02110</name>
</gene>
<dbReference type="InterPro" id="IPR013083">
    <property type="entry name" value="Znf_RING/FYVE/PHD"/>
</dbReference>
<name>A0A931B0D9_9ACTN</name>
<dbReference type="InterPro" id="IPR001607">
    <property type="entry name" value="Znf_UBP"/>
</dbReference>
<reference evidence="3" key="1">
    <citation type="submission" date="2020-11" db="EMBL/GenBank/DDBJ databases">
        <title>Isolation and identification of active actinomycetes.</title>
        <authorList>
            <person name="Yu B."/>
        </authorList>
    </citation>
    <scope>NUCLEOTIDE SEQUENCE</scope>
    <source>
        <strain evidence="3">NEAU-YB345</strain>
    </source>
</reference>
<dbReference type="SUPFAM" id="SSF57850">
    <property type="entry name" value="RING/U-box"/>
    <property type="match status" value="1"/>
</dbReference>
<accession>A0A931B0D9</accession>
<dbReference type="EMBL" id="JADPRT010000001">
    <property type="protein sequence ID" value="MBF9066832.1"/>
    <property type="molecule type" value="Genomic_DNA"/>
</dbReference>
<protein>
    <submittedName>
        <fullName evidence="3">UBP-type zinc finger domain-containing protein</fullName>
    </submittedName>
</protein>
<feature type="compositionally biased region" description="Pro residues" evidence="1">
    <location>
        <begin position="97"/>
        <end position="111"/>
    </location>
</feature>
<sequence>MSPEHPNDPHPRLASVDPSVPPSGTGCVECDAAGGWWLHLRRCAHCGHIGCCDDSPGKHATAHAQDTGHPIVRSFEPGESWFWDYVASEFYDSGPELAPPVSHPADQPVPGPAGRVPADWAELLGPS</sequence>
<dbReference type="PROSITE" id="PS50271">
    <property type="entry name" value="ZF_UBP"/>
    <property type="match status" value="1"/>
</dbReference>
<dbReference type="RefSeq" id="WP_196192008.1">
    <property type="nucleotide sequence ID" value="NZ_JADPRT010000001.1"/>
</dbReference>
<feature type="region of interest" description="Disordered" evidence="1">
    <location>
        <begin position="97"/>
        <end position="127"/>
    </location>
</feature>